<gene>
    <name evidence="2" type="ORF">OHK93_005359</name>
</gene>
<keyword evidence="3" id="KW-1185">Reference proteome</keyword>
<evidence type="ECO:0000256" key="1">
    <source>
        <dbReference type="SAM" id="MobiDB-lite"/>
    </source>
</evidence>
<dbReference type="InterPro" id="IPR011990">
    <property type="entry name" value="TPR-like_helical_dom_sf"/>
</dbReference>
<feature type="region of interest" description="Disordered" evidence="1">
    <location>
        <begin position="1285"/>
        <end position="1407"/>
    </location>
</feature>
<evidence type="ECO:0000313" key="2">
    <source>
        <dbReference type="EMBL" id="MDI1493568.1"/>
    </source>
</evidence>
<feature type="compositionally biased region" description="Basic and acidic residues" evidence="1">
    <location>
        <begin position="1322"/>
        <end position="1344"/>
    </location>
</feature>
<comment type="caution">
    <text evidence="2">The sequence shown here is derived from an EMBL/GenBank/DDBJ whole genome shotgun (WGS) entry which is preliminary data.</text>
</comment>
<name>A0AA43QZ43_9LECA</name>
<dbReference type="Gene3D" id="1.25.40.10">
    <property type="entry name" value="Tetratricopeptide repeat domain"/>
    <property type="match status" value="1"/>
</dbReference>
<organism evidence="2 3">
    <name type="scientific">Ramalina farinacea</name>
    <dbReference type="NCBI Taxonomy" id="258253"/>
    <lineage>
        <taxon>Eukaryota</taxon>
        <taxon>Fungi</taxon>
        <taxon>Dikarya</taxon>
        <taxon>Ascomycota</taxon>
        <taxon>Pezizomycotina</taxon>
        <taxon>Lecanoromycetes</taxon>
        <taxon>OSLEUM clade</taxon>
        <taxon>Lecanoromycetidae</taxon>
        <taxon>Lecanorales</taxon>
        <taxon>Lecanorineae</taxon>
        <taxon>Ramalinaceae</taxon>
        <taxon>Ramalina</taxon>
    </lineage>
</organism>
<protein>
    <submittedName>
        <fullName evidence="2">Uncharacterized protein</fullName>
    </submittedName>
</protein>
<proteinExistence type="predicted"/>
<evidence type="ECO:0000313" key="3">
    <source>
        <dbReference type="Proteomes" id="UP001161017"/>
    </source>
</evidence>
<sequence>MVGFKLGPQSKSHLSALPSVLREADEDDLERIVPLPDSSRGPGINVAEIFNADGSSNAGGLANTGGLSNAAGSYNAGGMSNTIGTSTNTGNSNVAGISNAGGAANAVPASFANNPQPAYRPAMNLSRRFPTAPGVSASLTPATAELQRANRRTPQIHTEMCAVEAENAKDTHGGMLPAAFELYKGPDNISGIGHPSAETLTGGLSDGVPGMDGQKLPLADFLQLISWERLNNILECCDATDPRKIKLSLLRADACISREDVLGAELVYLDLWHGIASADKGSEATDHVEGLINVGMQYAEFLMTYNRKEEARNVLLVLWSSVESRQGDWISSELLVRIADMAKALGLSHVSMGALKSSLDSLKAQDPDSYTVQSLEILVDAGINESLRNLPPRSPMPTNVKVAARRMFDAKVSAKTPTLDESLVELCRSLLNGYASQGEWNEVKTVANALLRIAWPAVTAESSTVTDGAAPIAGLQDIAMSAAEGHEKTQEPGLAGSIYQRVVQLAQDPAVSDPDLTSKAAQEALRIYERLGQVDKTKETLQGLVSYYLLTRGEENPLTIETSYKLARTCLEDGQVDNAVHHFQRIAICLEQPEYQDQRAIPALKALLVIHRGRKDWDQAREVYDSLWQTFLHKGRDYGIRRETGKQLFAEYSQLLESQMGAQPRTLHQLTEEYRQRCESVFGDQDVASIDAAMMLAESWESIEVDSENALRVYEDLYDEFGDIDSTSRIDLIPFVEAAKSALLKYYTRRLRDPMSRDRLSRATEVLHIDYHRCFAQAGYTSAQTLKSLGSWVFLLTKPRTQEANQEATEQLQEAVKTIWESEPEPTVLYEAALALASWYLDCDLVSEATDLINDLREKSIFSFPPSDKTPIQEAARPSLASSLFFLTAFETRLTGTMMSFANTHSQALLESGFWRSFQELKGQTSLAGPALVSGAKLWALLNGRNTTSNAWLERQLYDVFMNNFGASFPLGTQTPMGFFLVLLQMLSTQRPDADLPHLSCAAIASHIKSLLARDDLQGVLDVFGPDFDFSTYVDAYSSESMIEQGFQLASALAGLNPKNASNPALSTQVMGVGKKIMHALLLMCRERQLTLDNIAIDHLLELASVLGQQENFEDLEWLLHKIWMSRQRRGLPSQDLIVKMGHGLADVRFYHHHAESAIDLAQDILHNVRHAYGPSHHTSIEMTELLSSMYFAKGDQDASLAVFGNNRNAAAASYTDQISHSNDPNITSSIAQLSGQPSTLFSSGVGSMRAKIESLLRSYQRGGSVIDDKSSQQPENLIEKLSKQLESSGGSASTGRGRGKQQQRIVRQQQGTTSLPSYPQEAKDFAAQKPEPKSYTSEQERGGRGFGTQQQPGTKHLPSSYSGAKDSASQQQQGSKDFSFNQQDAKEVGDSGRGGGMGKNARMEAA</sequence>
<dbReference type="Proteomes" id="UP001161017">
    <property type="component" value="Unassembled WGS sequence"/>
</dbReference>
<dbReference type="EMBL" id="JAPUFD010000029">
    <property type="protein sequence ID" value="MDI1493568.1"/>
    <property type="molecule type" value="Genomic_DNA"/>
</dbReference>
<feature type="compositionally biased region" description="Low complexity" evidence="1">
    <location>
        <begin position="1288"/>
        <end position="1312"/>
    </location>
</feature>
<reference evidence="2" key="1">
    <citation type="journal article" date="2023" name="Genome Biol. Evol.">
        <title>First Whole Genome Sequence and Flow Cytometry Genome Size Data for the Lichen-Forming Fungus Ramalina farinacea (Ascomycota).</title>
        <authorList>
            <person name="Llewellyn T."/>
            <person name="Mian S."/>
            <person name="Hill R."/>
            <person name="Leitch I.J."/>
            <person name="Gaya E."/>
        </authorList>
    </citation>
    <scope>NUCLEOTIDE SEQUENCE</scope>
    <source>
        <strain evidence="2">LIQ254RAFAR</strain>
    </source>
</reference>
<dbReference type="SUPFAM" id="SSF48452">
    <property type="entry name" value="TPR-like"/>
    <property type="match status" value="1"/>
</dbReference>
<accession>A0AA43QZ43</accession>
<feature type="compositionally biased region" description="Polar residues" evidence="1">
    <location>
        <begin position="1348"/>
        <end position="1384"/>
    </location>
</feature>